<dbReference type="AlphaFoldDB" id="A0ABD2Q5A1"/>
<evidence type="ECO:0000256" key="2">
    <source>
        <dbReference type="ARBA" id="ARBA00022679"/>
    </source>
</evidence>
<dbReference type="GO" id="GO:0003746">
    <property type="term" value="F:translation elongation factor activity"/>
    <property type="evidence" value="ECO:0007669"/>
    <property type="project" value="UniProtKB-KW"/>
</dbReference>
<keyword evidence="1" id="KW-0723">Serine/threonine-protein kinase</keyword>
<evidence type="ECO:0000259" key="6">
    <source>
        <dbReference type="PROSITE" id="PS51158"/>
    </source>
</evidence>
<proteinExistence type="predicted"/>
<comment type="caution">
    <text evidence="7">The sequence shown here is derived from an EMBL/GenBank/DDBJ whole genome shotgun (WGS) entry which is preliminary data.</text>
</comment>
<dbReference type="SUPFAM" id="SSF56112">
    <property type="entry name" value="Protein kinase-like (PK-like)"/>
    <property type="match status" value="1"/>
</dbReference>
<dbReference type="InterPro" id="IPR011009">
    <property type="entry name" value="Kinase-like_dom_sf"/>
</dbReference>
<dbReference type="SMART" id="SM00811">
    <property type="entry name" value="Alpha_kinase"/>
    <property type="match status" value="1"/>
</dbReference>
<dbReference type="InterPro" id="IPR004166">
    <property type="entry name" value="a-kinase_dom"/>
</dbReference>
<evidence type="ECO:0000313" key="7">
    <source>
        <dbReference type="EMBL" id="KAL3314765.1"/>
    </source>
</evidence>
<feature type="non-terminal residue" evidence="7">
    <location>
        <position position="676"/>
    </location>
</feature>
<feature type="domain" description="Alpha-type protein kinase" evidence="6">
    <location>
        <begin position="1"/>
        <end position="181"/>
    </location>
</feature>
<dbReference type="Gene3D" id="3.30.200.20">
    <property type="entry name" value="Phosphorylase Kinase, domain 1"/>
    <property type="match status" value="1"/>
</dbReference>
<organism evidence="7 8">
    <name type="scientific">Cichlidogyrus casuarinus</name>
    <dbReference type="NCBI Taxonomy" id="1844966"/>
    <lineage>
        <taxon>Eukaryota</taxon>
        <taxon>Metazoa</taxon>
        <taxon>Spiralia</taxon>
        <taxon>Lophotrochozoa</taxon>
        <taxon>Platyhelminthes</taxon>
        <taxon>Monogenea</taxon>
        <taxon>Monopisthocotylea</taxon>
        <taxon>Dactylogyridea</taxon>
        <taxon>Ancyrocephalidae</taxon>
        <taxon>Cichlidogyrus</taxon>
    </lineage>
</organism>
<sequence>MRQCFRLKKLRSSGDWASASNYVAKKYIDTVTRETYFDDVRLQIEAKLWGEAFNRCDPPKKVDIFQLSIIEVEEADEIKQLYHIERFMEGEYRKYNSNSGFVDEKLRNTPQAFSHFTFERSGHRIMIVDIQGVGDLYTDPQIHTSDGSGYSDGNLGLRGMALFFHSHRCNPICQYLGLAPFDLSNQELLEEHPTNPPNFQEELLEVDNDSRDASPGIAHDISIDALLPDNLQNIDAADMDHIKSSRRRTVSCNTSRDSVLASSFGSRIFGPTVVRSSQESLLRLNFDSPASSLSNINSCDLLTSRDRLHSGDSGVVPFLDEVNSSEQLNSAPVAGIFNFPSAILVKIPDFSEIILKAGNRRIRSVSESSDVDFELLYGPSNACSPSPGNHHCHFHHIMHEAQKPASADHPTNLDQEIGQSILGQIHHELARLHEAGRFVKGREQLAWSGGRRKKRSPTKVSSGIRATLDHDLDLENSGPLAEITSSQVNWASVLFHEKHAAQLGCLEAMIVMAHYYLGLPTTLLYTCSIEVRSTNIAFLSFVQIAYFQVVPYFQPELSDLSLGIDFLGRAAEGGDRRCMILLARYLDTFAEGPPETAKNTTAEDFKNFITTPSHLIVLPKLAQALLEREINKTESNVEAFDLPAVTGKPWSEACVWYKKAVDSALARTKSDDSFDQ</sequence>
<keyword evidence="7" id="KW-0648">Protein biosynthesis</keyword>
<dbReference type="Gene3D" id="3.20.200.10">
    <property type="entry name" value="MHCK/EF2 kinase"/>
    <property type="match status" value="1"/>
</dbReference>
<dbReference type="PROSITE" id="PS51158">
    <property type="entry name" value="ALPHA_KINASE"/>
    <property type="match status" value="1"/>
</dbReference>
<gene>
    <name evidence="7" type="primary">EFK-1_1</name>
    <name evidence="7" type="ORF">Ciccas_006608</name>
</gene>
<evidence type="ECO:0000256" key="4">
    <source>
        <dbReference type="ARBA" id="ARBA00022777"/>
    </source>
</evidence>
<keyword evidence="7" id="KW-0251">Elongation factor</keyword>
<name>A0ABD2Q5A1_9PLAT</name>
<reference evidence="7 8" key="1">
    <citation type="submission" date="2024-11" db="EMBL/GenBank/DDBJ databases">
        <title>Adaptive evolution of stress response genes in parasites aligns with host niche diversity.</title>
        <authorList>
            <person name="Hahn C."/>
            <person name="Resl P."/>
        </authorList>
    </citation>
    <scope>NUCLEOTIDE SEQUENCE [LARGE SCALE GENOMIC DNA]</scope>
    <source>
        <strain evidence="7">EGGRZ-B1_66</strain>
        <tissue evidence="7">Body</tissue>
    </source>
</reference>
<keyword evidence="3" id="KW-0547">Nucleotide-binding</keyword>
<evidence type="ECO:0000256" key="5">
    <source>
        <dbReference type="ARBA" id="ARBA00022840"/>
    </source>
</evidence>
<dbReference type="PANTHER" id="PTHR45992">
    <property type="entry name" value="EUKARYOTIC ELONGATION FACTOR 2 KINASE-RELATED"/>
    <property type="match status" value="1"/>
</dbReference>
<dbReference type="EMBL" id="JBJKFK010000912">
    <property type="protein sequence ID" value="KAL3314765.1"/>
    <property type="molecule type" value="Genomic_DNA"/>
</dbReference>
<dbReference type="PANTHER" id="PTHR45992:SF2">
    <property type="entry name" value="EUKARYOTIC ELONGATION FACTOR 2 KINASE"/>
    <property type="match status" value="1"/>
</dbReference>
<dbReference type="GO" id="GO:0005524">
    <property type="term" value="F:ATP binding"/>
    <property type="evidence" value="ECO:0007669"/>
    <property type="project" value="UniProtKB-KW"/>
</dbReference>
<dbReference type="InterPro" id="IPR051852">
    <property type="entry name" value="Alpha-type_PK"/>
</dbReference>
<evidence type="ECO:0000256" key="3">
    <source>
        <dbReference type="ARBA" id="ARBA00022741"/>
    </source>
</evidence>
<dbReference type="GO" id="GO:0004674">
    <property type="term" value="F:protein serine/threonine kinase activity"/>
    <property type="evidence" value="ECO:0007669"/>
    <property type="project" value="UniProtKB-KW"/>
</dbReference>
<evidence type="ECO:0000313" key="8">
    <source>
        <dbReference type="Proteomes" id="UP001626550"/>
    </source>
</evidence>
<keyword evidence="5" id="KW-0067">ATP-binding</keyword>
<dbReference type="Pfam" id="PF02816">
    <property type="entry name" value="Alpha_kinase"/>
    <property type="match status" value="1"/>
</dbReference>
<dbReference type="Proteomes" id="UP001626550">
    <property type="component" value="Unassembled WGS sequence"/>
</dbReference>
<keyword evidence="4 7" id="KW-0418">Kinase</keyword>
<dbReference type="FunFam" id="3.20.200.10:FF:000002">
    <property type="entry name" value="Eukaryotic elongation factor 2 kinase"/>
    <property type="match status" value="1"/>
</dbReference>
<keyword evidence="8" id="KW-1185">Reference proteome</keyword>
<protein>
    <submittedName>
        <fullName evidence="7">Eukaryotic elongation factor-2 kinase</fullName>
    </submittedName>
</protein>
<keyword evidence="2" id="KW-0808">Transferase</keyword>
<accession>A0ABD2Q5A1</accession>
<evidence type="ECO:0000256" key="1">
    <source>
        <dbReference type="ARBA" id="ARBA00022527"/>
    </source>
</evidence>